<dbReference type="Pfam" id="PF12937">
    <property type="entry name" value="F-box-like"/>
    <property type="match status" value="1"/>
</dbReference>
<sequence length="168" mass="18436">MPTDSFTSLPSELLDAVFPHISSTHDLLSLALTCSRLQSLIVQTHLEYRIIRCDVQHTFLWATLAQNKVLASKVTALEVVDEDAALWIGVTPTHKIVPSNLANGIMSSDEQTSGSALIAPLDICHEESSVGQNFITSPTLWVRRSLATAHFSPMWRSRSGEWGSVHAT</sequence>
<dbReference type="InterPro" id="IPR001810">
    <property type="entry name" value="F-box_dom"/>
</dbReference>
<name>A0A5C3QW03_9AGAR</name>
<evidence type="ECO:0000313" key="3">
    <source>
        <dbReference type="Proteomes" id="UP000305067"/>
    </source>
</evidence>
<keyword evidence="3" id="KW-1185">Reference proteome</keyword>
<organism evidence="2 3">
    <name type="scientific">Pterulicium gracile</name>
    <dbReference type="NCBI Taxonomy" id="1884261"/>
    <lineage>
        <taxon>Eukaryota</taxon>
        <taxon>Fungi</taxon>
        <taxon>Dikarya</taxon>
        <taxon>Basidiomycota</taxon>
        <taxon>Agaricomycotina</taxon>
        <taxon>Agaricomycetes</taxon>
        <taxon>Agaricomycetidae</taxon>
        <taxon>Agaricales</taxon>
        <taxon>Pleurotineae</taxon>
        <taxon>Pterulaceae</taxon>
        <taxon>Pterulicium</taxon>
    </lineage>
</organism>
<dbReference type="EMBL" id="ML178816">
    <property type="protein sequence ID" value="TFL05558.1"/>
    <property type="molecule type" value="Genomic_DNA"/>
</dbReference>
<gene>
    <name evidence="2" type="ORF">BDV98DRAFT_224564</name>
</gene>
<evidence type="ECO:0000313" key="2">
    <source>
        <dbReference type="EMBL" id="TFL05558.1"/>
    </source>
</evidence>
<dbReference type="AlphaFoldDB" id="A0A5C3QW03"/>
<dbReference type="Proteomes" id="UP000305067">
    <property type="component" value="Unassembled WGS sequence"/>
</dbReference>
<feature type="domain" description="F-box" evidence="1">
    <location>
        <begin position="3"/>
        <end position="51"/>
    </location>
</feature>
<dbReference type="SUPFAM" id="SSF81383">
    <property type="entry name" value="F-box domain"/>
    <property type="match status" value="1"/>
</dbReference>
<protein>
    <recommendedName>
        <fullName evidence="1">F-box domain-containing protein</fullName>
    </recommendedName>
</protein>
<evidence type="ECO:0000259" key="1">
    <source>
        <dbReference type="PROSITE" id="PS50181"/>
    </source>
</evidence>
<dbReference type="PROSITE" id="PS50181">
    <property type="entry name" value="FBOX"/>
    <property type="match status" value="1"/>
</dbReference>
<accession>A0A5C3QW03</accession>
<proteinExistence type="predicted"/>
<dbReference type="STRING" id="1884261.A0A5C3QW03"/>
<dbReference type="InterPro" id="IPR036047">
    <property type="entry name" value="F-box-like_dom_sf"/>
</dbReference>
<reference evidence="2 3" key="1">
    <citation type="journal article" date="2019" name="Nat. Ecol. Evol.">
        <title>Megaphylogeny resolves global patterns of mushroom evolution.</title>
        <authorList>
            <person name="Varga T."/>
            <person name="Krizsan K."/>
            <person name="Foldi C."/>
            <person name="Dima B."/>
            <person name="Sanchez-Garcia M."/>
            <person name="Sanchez-Ramirez S."/>
            <person name="Szollosi G.J."/>
            <person name="Szarkandi J.G."/>
            <person name="Papp V."/>
            <person name="Albert L."/>
            <person name="Andreopoulos W."/>
            <person name="Angelini C."/>
            <person name="Antonin V."/>
            <person name="Barry K.W."/>
            <person name="Bougher N.L."/>
            <person name="Buchanan P."/>
            <person name="Buyck B."/>
            <person name="Bense V."/>
            <person name="Catcheside P."/>
            <person name="Chovatia M."/>
            <person name="Cooper J."/>
            <person name="Damon W."/>
            <person name="Desjardin D."/>
            <person name="Finy P."/>
            <person name="Geml J."/>
            <person name="Haridas S."/>
            <person name="Hughes K."/>
            <person name="Justo A."/>
            <person name="Karasinski D."/>
            <person name="Kautmanova I."/>
            <person name="Kiss B."/>
            <person name="Kocsube S."/>
            <person name="Kotiranta H."/>
            <person name="LaButti K.M."/>
            <person name="Lechner B.E."/>
            <person name="Liimatainen K."/>
            <person name="Lipzen A."/>
            <person name="Lukacs Z."/>
            <person name="Mihaltcheva S."/>
            <person name="Morgado L.N."/>
            <person name="Niskanen T."/>
            <person name="Noordeloos M.E."/>
            <person name="Ohm R.A."/>
            <person name="Ortiz-Santana B."/>
            <person name="Ovrebo C."/>
            <person name="Racz N."/>
            <person name="Riley R."/>
            <person name="Savchenko A."/>
            <person name="Shiryaev A."/>
            <person name="Soop K."/>
            <person name="Spirin V."/>
            <person name="Szebenyi C."/>
            <person name="Tomsovsky M."/>
            <person name="Tulloss R.E."/>
            <person name="Uehling J."/>
            <person name="Grigoriev I.V."/>
            <person name="Vagvolgyi C."/>
            <person name="Papp T."/>
            <person name="Martin F.M."/>
            <person name="Miettinen O."/>
            <person name="Hibbett D.S."/>
            <person name="Nagy L.G."/>
        </authorList>
    </citation>
    <scope>NUCLEOTIDE SEQUENCE [LARGE SCALE GENOMIC DNA]</scope>
    <source>
        <strain evidence="2 3">CBS 309.79</strain>
    </source>
</reference>
<dbReference type="OrthoDB" id="3270296at2759"/>